<organism evidence="1 2">
    <name type="scientific">Diphasiastrum complanatum</name>
    <name type="common">Issler's clubmoss</name>
    <name type="synonym">Lycopodium complanatum</name>
    <dbReference type="NCBI Taxonomy" id="34168"/>
    <lineage>
        <taxon>Eukaryota</taxon>
        <taxon>Viridiplantae</taxon>
        <taxon>Streptophyta</taxon>
        <taxon>Embryophyta</taxon>
        <taxon>Tracheophyta</taxon>
        <taxon>Lycopodiopsida</taxon>
        <taxon>Lycopodiales</taxon>
        <taxon>Lycopodiaceae</taxon>
        <taxon>Lycopodioideae</taxon>
        <taxon>Diphasiastrum</taxon>
    </lineage>
</organism>
<dbReference type="Proteomes" id="UP001162992">
    <property type="component" value="Chromosome 2"/>
</dbReference>
<keyword evidence="2" id="KW-1185">Reference proteome</keyword>
<proteinExistence type="predicted"/>
<protein>
    <submittedName>
        <fullName evidence="1">Uncharacterized protein</fullName>
    </submittedName>
</protein>
<accession>A0ACC2EEG3</accession>
<comment type="caution">
    <text evidence="1">The sequence shown here is derived from an EMBL/GenBank/DDBJ whole genome shotgun (WGS) entry which is preliminary data.</text>
</comment>
<evidence type="ECO:0000313" key="1">
    <source>
        <dbReference type="EMBL" id="KAJ7564855.1"/>
    </source>
</evidence>
<name>A0ACC2EEG3_DIPCM</name>
<evidence type="ECO:0000313" key="2">
    <source>
        <dbReference type="Proteomes" id="UP001162992"/>
    </source>
</evidence>
<gene>
    <name evidence="1" type="ORF">O6H91_02G036600</name>
</gene>
<reference evidence="2" key="1">
    <citation type="journal article" date="2024" name="Proc. Natl. Acad. Sci. U.S.A.">
        <title>Extraordinary preservation of gene collinearity over three hundred million years revealed in homosporous lycophytes.</title>
        <authorList>
            <person name="Li C."/>
            <person name="Wickell D."/>
            <person name="Kuo L.Y."/>
            <person name="Chen X."/>
            <person name="Nie B."/>
            <person name="Liao X."/>
            <person name="Peng D."/>
            <person name="Ji J."/>
            <person name="Jenkins J."/>
            <person name="Williams M."/>
            <person name="Shu S."/>
            <person name="Plott C."/>
            <person name="Barry K."/>
            <person name="Rajasekar S."/>
            <person name="Grimwood J."/>
            <person name="Han X."/>
            <person name="Sun S."/>
            <person name="Hou Z."/>
            <person name="He W."/>
            <person name="Dai G."/>
            <person name="Sun C."/>
            <person name="Schmutz J."/>
            <person name="Leebens-Mack J.H."/>
            <person name="Li F.W."/>
            <person name="Wang L."/>
        </authorList>
    </citation>
    <scope>NUCLEOTIDE SEQUENCE [LARGE SCALE GENOMIC DNA]</scope>
    <source>
        <strain evidence="2">cv. PW_Plant_1</strain>
    </source>
</reference>
<sequence length="311" mass="34026">MGMEAGRQREALSRTLAKQMAAAGFAGMLADSIMYPMMTVKSRLMVQGAAVGSGNGAGSALFVYRGPLHAISSIAAQEGWRTLYKGYATVSQIAPAQALYMAAYQTAKRVLPGGHDNPLVHFTGGLVATLFQSLINVPVEVIRQRQMVQTGGKGAYKGSLNTVTTIYKQEGIVAFYRGFLLAQMVWGPYNATYFPLWEATKRLSVWYSGAESIEKLDLHWELASSFCSASFAAAITNPMDVIKTRLQVQGKSNVSNNTQYNGSADAARSIWRQEGWRGFTSGITSRMFWVAPSSMIMFTTFDQVMKRLSKT</sequence>
<dbReference type="EMBL" id="CM055093">
    <property type="protein sequence ID" value="KAJ7564855.1"/>
    <property type="molecule type" value="Genomic_DNA"/>
</dbReference>